<dbReference type="InterPro" id="IPR004839">
    <property type="entry name" value="Aminotransferase_I/II_large"/>
</dbReference>
<dbReference type="Proteomes" id="UP000052008">
    <property type="component" value="Unassembled WGS sequence"/>
</dbReference>
<evidence type="ECO:0000313" key="9">
    <source>
        <dbReference type="Proteomes" id="UP000052008"/>
    </source>
</evidence>
<gene>
    <name evidence="6" type="primary">hisC</name>
    <name evidence="8" type="ORF">AMJ39_06085</name>
</gene>
<dbReference type="InterPro" id="IPR050106">
    <property type="entry name" value="HistidinolP_aminotransfase"/>
</dbReference>
<dbReference type="InterPro" id="IPR015424">
    <property type="entry name" value="PyrdxlP-dep_Trfase"/>
</dbReference>
<evidence type="ECO:0000256" key="5">
    <source>
        <dbReference type="ARBA" id="ARBA00022898"/>
    </source>
</evidence>
<dbReference type="SUPFAM" id="SSF53383">
    <property type="entry name" value="PLP-dependent transferases"/>
    <property type="match status" value="1"/>
</dbReference>
<keyword evidence="6" id="KW-0368">Histidine biosynthesis</keyword>
<comment type="pathway">
    <text evidence="6">Amino-acid biosynthesis; L-histidine biosynthesis; L-histidine from 5-phospho-alpha-D-ribose 1-diphosphate: step 7/9.</text>
</comment>
<accession>A0A0S7WSD1</accession>
<dbReference type="Gene3D" id="3.90.1150.10">
    <property type="entry name" value="Aspartate Aminotransferase, domain 1"/>
    <property type="match status" value="1"/>
</dbReference>
<feature type="domain" description="Aminotransferase class I/classII large" evidence="7">
    <location>
        <begin position="33"/>
        <end position="358"/>
    </location>
</feature>
<feature type="modified residue" description="N6-(pyridoxal phosphate)lysine" evidence="6">
    <location>
        <position position="225"/>
    </location>
</feature>
<dbReference type="STRING" id="1703770.AMJ39_06085"/>
<comment type="similarity">
    <text evidence="6">Belongs to the class-II pyridoxal-phosphate-dependent aminotransferase family. Histidinol-phosphate aminotransferase subfamily.</text>
</comment>
<dbReference type="InterPro" id="IPR005861">
    <property type="entry name" value="HisP_aminotrans"/>
</dbReference>
<dbReference type="EMBL" id="LIZS01000032">
    <property type="protein sequence ID" value="KPJ53034.1"/>
    <property type="molecule type" value="Genomic_DNA"/>
</dbReference>
<proteinExistence type="inferred from homology"/>
<evidence type="ECO:0000256" key="1">
    <source>
        <dbReference type="ARBA" id="ARBA00001933"/>
    </source>
</evidence>
<dbReference type="PATRIC" id="fig|1703770.3.peg.899"/>
<evidence type="ECO:0000313" key="8">
    <source>
        <dbReference type="EMBL" id="KPJ53034.1"/>
    </source>
</evidence>
<comment type="subunit">
    <text evidence="2 6">Homodimer.</text>
</comment>
<sequence>MGPLARSNVLEIKPYVPGKPIEEVQRQLGIKGEIIKLASNENPLGPSPRALAALRQACGRVNLYPDDGAYYLTAALAKSFGVDEDQIILGNGSVELIEFVAKAFLGETDTAVMSDQAFIMYRIVSMIANARRVEVPLRDYTHDLEAMADAIDGSVKVVYIANPNNPTGTMVSGEEVERFLDRVPESVVVVFDEAYIEYIERPDFPDSLRYVREGRNLVFLRTFSKAHGLAGLRVGYGIGPQELIEPLRKVRLPFNINMLGQEAALAALDDDEHIRRSREINAAGHRYLSRELDALGLFHTDSVGNFVFVDTGIDCKVVFQGLQRKGIIVRPLAGYGFPTAFRATVGTERMNKRFIKALAEVLAEHREASRPPAP</sequence>
<evidence type="ECO:0000256" key="2">
    <source>
        <dbReference type="ARBA" id="ARBA00011738"/>
    </source>
</evidence>
<organism evidence="8 9">
    <name type="scientific">candidate division TA06 bacterium DG_24</name>
    <dbReference type="NCBI Taxonomy" id="1703770"/>
    <lineage>
        <taxon>Bacteria</taxon>
        <taxon>Bacteria division TA06</taxon>
    </lineage>
</organism>
<dbReference type="NCBIfam" id="TIGR01141">
    <property type="entry name" value="hisC"/>
    <property type="match status" value="1"/>
</dbReference>
<dbReference type="Pfam" id="PF00155">
    <property type="entry name" value="Aminotran_1_2"/>
    <property type="match status" value="1"/>
</dbReference>
<dbReference type="GO" id="GO:0030170">
    <property type="term" value="F:pyridoxal phosphate binding"/>
    <property type="evidence" value="ECO:0007669"/>
    <property type="project" value="InterPro"/>
</dbReference>
<dbReference type="HAMAP" id="MF_01023">
    <property type="entry name" value="HisC_aminotrans_2"/>
    <property type="match status" value="1"/>
</dbReference>
<dbReference type="GO" id="GO:0000105">
    <property type="term" value="P:L-histidine biosynthetic process"/>
    <property type="evidence" value="ECO:0007669"/>
    <property type="project" value="UniProtKB-UniRule"/>
</dbReference>
<name>A0A0S7WSD1_UNCT6</name>
<comment type="caution">
    <text evidence="8">The sequence shown here is derived from an EMBL/GenBank/DDBJ whole genome shotgun (WGS) entry which is preliminary data.</text>
</comment>
<dbReference type="AlphaFoldDB" id="A0A0S7WSD1"/>
<dbReference type="InterPro" id="IPR015421">
    <property type="entry name" value="PyrdxlP-dep_Trfase_major"/>
</dbReference>
<evidence type="ECO:0000256" key="4">
    <source>
        <dbReference type="ARBA" id="ARBA00022679"/>
    </source>
</evidence>
<dbReference type="EC" id="2.6.1.9" evidence="6"/>
<dbReference type="GO" id="GO:0004400">
    <property type="term" value="F:histidinol-phosphate transaminase activity"/>
    <property type="evidence" value="ECO:0007669"/>
    <property type="project" value="UniProtKB-UniRule"/>
</dbReference>
<dbReference type="CDD" id="cd00609">
    <property type="entry name" value="AAT_like"/>
    <property type="match status" value="1"/>
</dbReference>
<comment type="catalytic activity">
    <reaction evidence="6">
        <text>L-histidinol phosphate + 2-oxoglutarate = 3-(imidazol-4-yl)-2-oxopropyl phosphate + L-glutamate</text>
        <dbReference type="Rhea" id="RHEA:23744"/>
        <dbReference type="ChEBI" id="CHEBI:16810"/>
        <dbReference type="ChEBI" id="CHEBI:29985"/>
        <dbReference type="ChEBI" id="CHEBI:57766"/>
        <dbReference type="ChEBI" id="CHEBI:57980"/>
        <dbReference type="EC" id="2.6.1.9"/>
    </reaction>
</comment>
<comment type="cofactor">
    <cofactor evidence="1 6">
        <name>pyridoxal 5'-phosphate</name>
        <dbReference type="ChEBI" id="CHEBI:597326"/>
    </cofactor>
</comment>
<dbReference type="PANTHER" id="PTHR43643">
    <property type="entry name" value="HISTIDINOL-PHOSPHATE AMINOTRANSFERASE 2"/>
    <property type="match status" value="1"/>
</dbReference>
<dbReference type="Gene3D" id="3.40.640.10">
    <property type="entry name" value="Type I PLP-dependent aspartate aminotransferase-like (Major domain)"/>
    <property type="match status" value="1"/>
</dbReference>
<keyword evidence="3 6" id="KW-0032">Aminotransferase</keyword>
<keyword evidence="5 6" id="KW-0663">Pyridoxal phosphate</keyword>
<keyword evidence="4 6" id="KW-0808">Transferase</keyword>
<evidence type="ECO:0000256" key="6">
    <source>
        <dbReference type="HAMAP-Rule" id="MF_01023"/>
    </source>
</evidence>
<dbReference type="UniPathway" id="UPA00031">
    <property type="reaction ID" value="UER00012"/>
</dbReference>
<protein>
    <recommendedName>
        <fullName evidence="6">Histidinol-phosphate aminotransferase</fullName>
        <ecNumber evidence="6">2.6.1.9</ecNumber>
    </recommendedName>
    <alternativeName>
        <fullName evidence="6">Imidazole acetol-phosphate transaminase</fullName>
    </alternativeName>
</protein>
<dbReference type="PANTHER" id="PTHR43643:SF3">
    <property type="entry name" value="HISTIDINOL-PHOSPHATE AMINOTRANSFERASE"/>
    <property type="match status" value="1"/>
</dbReference>
<evidence type="ECO:0000256" key="3">
    <source>
        <dbReference type="ARBA" id="ARBA00022576"/>
    </source>
</evidence>
<reference evidence="8 9" key="1">
    <citation type="journal article" date="2015" name="Microbiome">
        <title>Genomic resolution of linkages in carbon, nitrogen, and sulfur cycling among widespread estuary sediment bacteria.</title>
        <authorList>
            <person name="Baker B.J."/>
            <person name="Lazar C.S."/>
            <person name="Teske A.P."/>
            <person name="Dick G.J."/>
        </authorList>
    </citation>
    <scope>NUCLEOTIDE SEQUENCE [LARGE SCALE GENOMIC DNA]</scope>
    <source>
        <strain evidence="8">DG_24</strain>
    </source>
</reference>
<keyword evidence="6" id="KW-0028">Amino-acid biosynthesis</keyword>
<dbReference type="InterPro" id="IPR015422">
    <property type="entry name" value="PyrdxlP-dep_Trfase_small"/>
</dbReference>
<evidence type="ECO:0000259" key="7">
    <source>
        <dbReference type="Pfam" id="PF00155"/>
    </source>
</evidence>